<name>A0A6B8VE21_9CORY</name>
<proteinExistence type="predicted"/>
<dbReference type="InterPro" id="IPR014543">
    <property type="entry name" value="UCP028291"/>
</dbReference>
<dbReference type="EMBL" id="CP046452">
    <property type="protein sequence ID" value="QGU02423.1"/>
    <property type="molecule type" value="Genomic_DNA"/>
</dbReference>
<dbReference type="RefSeq" id="WP_156192742.1">
    <property type="nucleotide sequence ID" value="NZ_CP046452.1"/>
</dbReference>
<dbReference type="Proteomes" id="UP000427071">
    <property type="component" value="Chromosome"/>
</dbReference>
<evidence type="ECO:0000313" key="1">
    <source>
        <dbReference type="EMBL" id="QGU02423.1"/>
    </source>
</evidence>
<dbReference type="AlphaFoldDB" id="A0A6B8VE21"/>
<gene>
    <name evidence="1" type="ORF">CKALI_07805</name>
</gene>
<accession>A0A6B8VE21</accession>
<protein>
    <recommendedName>
        <fullName evidence="3">DUF2218 domain-containing protein</fullName>
    </recommendedName>
</protein>
<dbReference type="KEGG" id="ckw:CKALI_07805"/>
<evidence type="ECO:0000313" key="2">
    <source>
        <dbReference type="Proteomes" id="UP000427071"/>
    </source>
</evidence>
<sequence length="131" mass="14008">MTGEAFGNSTARVATERPARYAKQLVSHFGAHTEGHWSADEGRGAFSFIGEGAGAENPKRAFDGRVNVSLVTAEAMLLIHVEGPEALIPRFEQVVGSHLVRFGAKDGLTVSWRRGNGEEGSTQTAQEELLG</sequence>
<dbReference type="Pfam" id="PF09981">
    <property type="entry name" value="DUF2218"/>
    <property type="match status" value="1"/>
</dbReference>
<keyword evidence="2" id="KW-1185">Reference proteome</keyword>
<evidence type="ECO:0008006" key="3">
    <source>
        <dbReference type="Google" id="ProtNLM"/>
    </source>
</evidence>
<organism evidence="1 2">
    <name type="scientific">Corynebacterium kalinowskii</name>
    <dbReference type="NCBI Taxonomy" id="2675216"/>
    <lineage>
        <taxon>Bacteria</taxon>
        <taxon>Bacillati</taxon>
        <taxon>Actinomycetota</taxon>
        <taxon>Actinomycetes</taxon>
        <taxon>Mycobacteriales</taxon>
        <taxon>Corynebacteriaceae</taxon>
        <taxon>Corynebacterium</taxon>
    </lineage>
</organism>
<reference evidence="2" key="1">
    <citation type="submission" date="2019-11" db="EMBL/GenBank/DDBJ databases">
        <title>Complete genome sequence of Corynebacterium kalinowskii 1959, a novel Corynebacterium species isolated from soil of a small paddock in Vilsendorf, Germany.</title>
        <authorList>
            <person name="Schaffert L."/>
            <person name="Ruwe M."/>
            <person name="Milse J."/>
            <person name="Hanuschka K."/>
            <person name="Ortseifen V."/>
            <person name="Droste J."/>
            <person name="Brandt D."/>
            <person name="Schlueter L."/>
            <person name="Kutter Y."/>
            <person name="Vinke S."/>
            <person name="Viehoefer P."/>
            <person name="Jacob L."/>
            <person name="Luebke N.-C."/>
            <person name="Schulte-Berndt E."/>
            <person name="Hain C."/>
            <person name="Linder M."/>
            <person name="Schmidt P."/>
            <person name="Wollenschlaeger L."/>
            <person name="Luttermann T."/>
            <person name="Thieme E."/>
            <person name="Hassa J."/>
            <person name="Haak M."/>
            <person name="Wittchen M."/>
            <person name="Mentz A."/>
            <person name="Persicke M."/>
            <person name="Busche T."/>
            <person name="Ruckert C."/>
        </authorList>
    </citation>
    <scope>NUCLEOTIDE SEQUENCE [LARGE SCALE GENOMIC DNA]</scope>
    <source>
        <strain evidence="2">1959</strain>
    </source>
</reference>
<dbReference type="Gene3D" id="3.30.310.50">
    <property type="entry name" value="Alpha-D-phosphohexomutase, C-terminal domain"/>
    <property type="match status" value="1"/>
</dbReference>